<evidence type="ECO:0000259" key="5">
    <source>
        <dbReference type="Pfam" id="PF00082"/>
    </source>
</evidence>
<dbReference type="Pfam" id="PF00082">
    <property type="entry name" value="Peptidase_S8"/>
    <property type="match status" value="1"/>
</dbReference>
<dbReference type="SUPFAM" id="SSF52743">
    <property type="entry name" value="Subtilisin-like"/>
    <property type="match status" value="1"/>
</dbReference>
<dbReference type="AlphaFoldDB" id="A0A6C0GTC2"/>
<evidence type="ECO:0000256" key="3">
    <source>
        <dbReference type="PROSITE-ProRule" id="PRU01240"/>
    </source>
</evidence>
<proteinExistence type="inferred from homology"/>
<dbReference type="Proteomes" id="UP000480178">
    <property type="component" value="Chromosome"/>
</dbReference>
<dbReference type="KEGG" id="rhoz:GXP67_34555"/>
<dbReference type="PIRSF" id="PIRSF037903">
    <property type="entry name" value="Subtilisin_rel_GFO_2223"/>
    <property type="match status" value="1"/>
</dbReference>
<dbReference type="PANTHER" id="PTHR43806">
    <property type="entry name" value="PEPTIDASE S8"/>
    <property type="match status" value="1"/>
</dbReference>
<dbReference type="InterPro" id="IPR050131">
    <property type="entry name" value="Peptidase_S8_subtilisin-like"/>
</dbReference>
<comment type="similarity">
    <text evidence="1 3">Belongs to the peptidase S8 family.</text>
</comment>
<gene>
    <name evidence="6" type="ORF">GXP67_34555</name>
</gene>
<accession>A0A6C0GTC2</accession>
<dbReference type="Gene3D" id="3.40.50.200">
    <property type="entry name" value="Peptidase S8/S53 domain"/>
    <property type="match status" value="1"/>
</dbReference>
<dbReference type="PROSITE" id="PS51892">
    <property type="entry name" value="SUBTILASE"/>
    <property type="match status" value="1"/>
</dbReference>
<dbReference type="GO" id="GO:0004252">
    <property type="term" value="F:serine-type endopeptidase activity"/>
    <property type="evidence" value="ECO:0007669"/>
    <property type="project" value="InterPro"/>
</dbReference>
<evidence type="ECO:0000313" key="6">
    <source>
        <dbReference type="EMBL" id="QHT71418.1"/>
    </source>
</evidence>
<dbReference type="PROSITE" id="PS00136">
    <property type="entry name" value="SUBTILASE_ASP"/>
    <property type="match status" value="1"/>
</dbReference>
<protein>
    <submittedName>
        <fullName evidence="6">S8 family serine peptidase</fullName>
    </submittedName>
</protein>
<evidence type="ECO:0000256" key="4">
    <source>
        <dbReference type="SAM" id="MobiDB-lite"/>
    </source>
</evidence>
<comment type="caution">
    <text evidence="3">Lacks conserved residue(s) required for the propagation of feature annotation.</text>
</comment>
<dbReference type="InterPro" id="IPR036852">
    <property type="entry name" value="Peptidase_S8/S53_dom_sf"/>
</dbReference>
<dbReference type="GO" id="GO:0006508">
    <property type="term" value="P:proteolysis"/>
    <property type="evidence" value="ECO:0007669"/>
    <property type="project" value="InterPro"/>
</dbReference>
<feature type="compositionally biased region" description="Low complexity" evidence="4">
    <location>
        <begin position="130"/>
        <end position="143"/>
    </location>
</feature>
<name>A0A6C0GTC2_9BACT</name>
<evidence type="ECO:0000313" key="7">
    <source>
        <dbReference type="Proteomes" id="UP000480178"/>
    </source>
</evidence>
<sequence>MERIKYRYALVFVLCCLNLSVFSQKNKYFIELTDKNNSPYTLNSPQSFLSPRAIERRLRQNISINISDLPVNPAYVQAIRQTGVEVWYTSRWMNAVLVEADSANLAAVKLLPFVKSSPTGNWQKVNGRYSSSKKTAPSPKTNSNARIGETPAPLLDYGFSANQITMIGADVMHQQGYRGKDMWVAIMDAGFRNANQIASLKHVFDNNRILGTYDFVDQETSVYEDDSHGLQVFSAMAAYQPGAIIGTAFEANYLLLRTEKSGSESRMEEINWLLAAEYADSVGVDVINSSLGYNTFDDPAMSYRRSDMDGNTALITRAADRAAAAGILVVNSAGNEGDDPWQTIAAPADADSVLTVGAVNVNGLYAPFSSRGPSADKRIKPNLAAQGQGLY</sequence>
<keyword evidence="7" id="KW-1185">Reference proteome</keyword>
<dbReference type="EMBL" id="CP048222">
    <property type="protein sequence ID" value="QHT71418.1"/>
    <property type="molecule type" value="Genomic_DNA"/>
</dbReference>
<keyword evidence="2" id="KW-0378">Hydrolase</keyword>
<feature type="domain" description="Peptidase S8/S53" evidence="5">
    <location>
        <begin position="179"/>
        <end position="387"/>
    </location>
</feature>
<dbReference type="PANTHER" id="PTHR43806:SF67">
    <property type="entry name" value="EGF-LIKE DOMAIN-CONTAINING PROTEIN"/>
    <property type="match status" value="1"/>
</dbReference>
<reference evidence="6 7" key="1">
    <citation type="submission" date="2020-01" db="EMBL/GenBank/DDBJ databases">
        <authorList>
            <person name="Kim M.K."/>
        </authorList>
    </citation>
    <scope>NUCLEOTIDE SEQUENCE [LARGE SCALE GENOMIC DNA]</scope>
    <source>
        <strain evidence="6 7">172606-1</strain>
    </source>
</reference>
<dbReference type="InterPro" id="IPR000209">
    <property type="entry name" value="Peptidase_S8/S53_dom"/>
</dbReference>
<organism evidence="6 7">
    <name type="scientific">Rhodocytophaga rosea</name>
    <dbReference type="NCBI Taxonomy" id="2704465"/>
    <lineage>
        <taxon>Bacteria</taxon>
        <taxon>Pseudomonadati</taxon>
        <taxon>Bacteroidota</taxon>
        <taxon>Cytophagia</taxon>
        <taxon>Cytophagales</taxon>
        <taxon>Rhodocytophagaceae</taxon>
        <taxon>Rhodocytophaga</taxon>
    </lineage>
</organism>
<feature type="region of interest" description="Disordered" evidence="4">
    <location>
        <begin position="124"/>
        <end position="148"/>
    </location>
</feature>
<evidence type="ECO:0000256" key="2">
    <source>
        <dbReference type="ARBA" id="ARBA00022801"/>
    </source>
</evidence>
<dbReference type="RefSeq" id="WP_162447357.1">
    <property type="nucleotide sequence ID" value="NZ_CP048222.1"/>
</dbReference>
<evidence type="ECO:0000256" key="1">
    <source>
        <dbReference type="ARBA" id="ARBA00011073"/>
    </source>
</evidence>
<dbReference type="InterPro" id="IPR017317">
    <property type="entry name" value="Pept_S8_subtilisin_bacteroid-2"/>
</dbReference>
<dbReference type="InterPro" id="IPR023827">
    <property type="entry name" value="Peptidase_S8_Asp-AS"/>
</dbReference>